<dbReference type="SUPFAM" id="SSF53163">
    <property type="entry name" value="HybD-like"/>
    <property type="match status" value="1"/>
</dbReference>
<dbReference type="GO" id="GO:0008233">
    <property type="term" value="F:peptidase activity"/>
    <property type="evidence" value="ECO:0007669"/>
    <property type="project" value="UniProtKB-KW"/>
</dbReference>
<reference evidence="3" key="1">
    <citation type="journal article" date="2019" name="Int. J. Syst. Evol. Microbiol.">
        <title>The Global Catalogue of Microorganisms (GCM) 10K type strain sequencing project: providing services to taxonomists for standard genome sequencing and annotation.</title>
        <authorList>
            <consortium name="The Broad Institute Genomics Platform"/>
            <consortium name="The Broad Institute Genome Sequencing Center for Infectious Disease"/>
            <person name="Wu L."/>
            <person name="Ma J."/>
        </authorList>
    </citation>
    <scope>NUCLEOTIDE SEQUENCE [LARGE SCALE GENOMIC DNA]</scope>
    <source>
        <strain evidence="3">CCUG 49571</strain>
    </source>
</reference>
<dbReference type="Pfam" id="PF06866">
    <property type="entry name" value="DUF1256"/>
    <property type="match status" value="1"/>
</dbReference>
<gene>
    <name evidence="2" type="primary">yyaC</name>
    <name evidence="2" type="ORF">ACFO3S_26965</name>
</gene>
<dbReference type="Proteomes" id="UP001596028">
    <property type="component" value="Unassembled WGS sequence"/>
</dbReference>
<proteinExistence type="predicted"/>
<keyword evidence="3" id="KW-1185">Reference proteome</keyword>
<name>A0ABV9FMU1_9BACL</name>
<sequence length="199" mass="21304">MGETRMIDRKSAAADQGDKRMSAVRNRDETVRVDADGLRAFVSRIVSEHAGEELIFLCIGTDRSTGDSLGPWVGTLLEERGVAGVRGTLKEPYDANTLPRLLRTLPDHAIVIAIDACLGRPESVGSYVATRGPLVPARSVNGSLGAVGTYSIAGVVNESSRKPYWTLQSTSLYHVMGMAKEMADAIANAVEEANRAEST</sequence>
<dbReference type="GO" id="GO:0006508">
    <property type="term" value="P:proteolysis"/>
    <property type="evidence" value="ECO:0007669"/>
    <property type="project" value="UniProtKB-KW"/>
</dbReference>
<protein>
    <submittedName>
        <fullName evidence="2">Spore protease YyaC</fullName>
    </submittedName>
</protein>
<dbReference type="InterPro" id="IPR023430">
    <property type="entry name" value="Pept_HybD-like_dom_sf"/>
</dbReference>
<evidence type="ECO:0000313" key="3">
    <source>
        <dbReference type="Proteomes" id="UP001596028"/>
    </source>
</evidence>
<comment type="caution">
    <text evidence="2">The sequence shown here is derived from an EMBL/GenBank/DDBJ whole genome shotgun (WGS) entry which is preliminary data.</text>
</comment>
<organism evidence="2 3">
    <name type="scientific">Cohnella hongkongensis</name>
    <dbReference type="NCBI Taxonomy" id="178337"/>
    <lineage>
        <taxon>Bacteria</taxon>
        <taxon>Bacillati</taxon>
        <taxon>Bacillota</taxon>
        <taxon>Bacilli</taxon>
        <taxon>Bacillales</taxon>
        <taxon>Paenibacillaceae</taxon>
        <taxon>Cohnella</taxon>
    </lineage>
</organism>
<evidence type="ECO:0000313" key="2">
    <source>
        <dbReference type="EMBL" id="MFC4601906.1"/>
    </source>
</evidence>
<accession>A0ABV9FMU1</accession>
<keyword evidence="2" id="KW-0378">Hydrolase</keyword>
<feature type="region of interest" description="Disordered" evidence="1">
    <location>
        <begin position="1"/>
        <end position="23"/>
    </location>
</feature>
<dbReference type="RefSeq" id="WP_378102634.1">
    <property type="nucleotide sequence ID" value="NZ_JBHSEP010000033.1"/>
</dbReference>
<dbReference type="InterPro" id="IPR009665">
    <property type="entry name" value="YyaC"/>
</dbReference>
<dbReference type="EMBL" id="JBHSEP010000033">
    <property type="protein sequence ID" value="MFC4601906.1"/>
    <property type="molecule type" value="Genomic_DNA"/>
</dbReference>
<keyword evidence="2" id="KW-0645">Protease</keyword>
<dbReference type="NCBIfam" id="TIGR02841">
    <property type="entry name" value="spore_YyaC"/>
    <property type="match status" value="1"/>
</dbReference>
<evidence type="ECO:0000256" key="1">
    <source>
        <dbReference type="SAM" id="MobiDB-lite"/>
    </source>
</evidence>